<keyword evidence="3" id="KW-1185">Reference proteome</keyword>
<name>A0AA88S493_9ASTE</name>
<dbReference type="Proteomes" id="UP001187471">
    <property type="component" value="Unassembled WGS sequence"/>
</dbReference>
<evidence type="ECO:0000313" key="2">
    <source>
        <dbReference type="EMBL" id="KAK2995772.1"/>
    </source>
</evidence>
<dbReference type="AlphaFoldDB" id="A0AA88S493"/>
<evidence type="ECO:0000313" key="3">
    <source>
        <dbReference type="Proteomes" id="UP001187471"/>
    </source>
</evidence>
<dbReference type="PANTHER" id="PTHR36616:SF5">
    <property type="entry name" value="DIS3-EXONUCLEASE-LIKE PROTEIN"/>
    <property type="match status" value="1"/>
</dbReference>
<organism evidence="2 3">
    <name type="scientific">Escallonia rubra</name>
    <dbReference type="NCBI Taxonomy" id="112253"/>
    <lineage>
        <taxon>Eukaryota</taxon>
        <taxon>Viridiplantae</taxon>
        <taxon>Streptophyta</taxon>
        <taxon>Embryophyta</taxon>
        <taxon>Tracheophyta</taxon>
        <taxon>Spermatophyta</taxon>
        <taxon>Magnoliopsida</taxon>
        <taxon>eudicotyledons</taxon>
        <taxon>Gunneridae</taxon>
        <taxon>Pentapetalae</taxon>
        <taxon>asterids</taxon>
        <taxon>campanulids</taxon>
        <taxon>Escalloniales</taxon>
        <taxon>Escalloniaceae</taxon>
        <taxon>Escallonia</taxon>
    </lineage>
</organism>
<evidence type="ECO:0000256" key="1">
    <source>
        <dbReference type="SAM" id="SignalP"/>
    </source>
</evidence>
<dbReference type="PANTHER" id="PTHR36616">
    <property type="entry name" value="BNAC07G32700D PROTEIN"/>
    <property type="match status" value="1"/>
</dbReference>
<sequence>MLQLFFAIAFSAVPLTLYVPPIRSLNLFVESVEQLLRQTTVYTLRVCPRLRLAFSRIFSPLFRSPRADDRVIEVSYN</sequence>
<dbReference type="EMBL" id="JAVXUO010000057">
    <property type="protein sequence ID" value="KAK2995772.1"/>
    <property type="molecule type" value="Genomic_DNA"/>
</dbReference>
<accession>A0AA88S493</accession>
<proteinExistence type="predicted"/>
<reference evidence="2" key="1">
    <citation type="submission" date="2022-12" db="EMBL/GenBank/DDBJ databases">
        <title>Draft genome assemblies for two species of Escallonia (Escalloniales).</title>
        <authorList>
            <person name="Chanderbali A."/>
            <person name="Dervinis C."/>
            <person name="Anghel I."/>
            <person name="Soltis D."/>
            <person name="Soltis P."/>
            <person name="Zapata F."/>
        </authorList>
    </citation>
    <scope>NUCLEOTIDE SEQUENCE</scope>
    <source>
        <strain evidence="2">UCBG92.1500</strain>
        <tissue evidence="2">Leaf</tissue>
    </source>
</reference>
<gene>
    <name evidence="2" type="ORF">RJ640_010748</name>
</gene>
<protein>
    <recommendedName>
        <fullName evidence="4">Secreted protein</fullName>
    </recommendedName>
</protein>
<feature type="chain" id="PRO_5041702357" description="Secreted protein" evidence="1">
    <location>
        <begin position="19"/>
        <end position="77"/>
    </location>
</feature>
<evidence type="ECO:0008006" key="4">
    <source>
        <dbReference type="Google" id="ProtNLM"/>
    </source>
</evidence>
<keyword evidence="1" id="KW-0732">Signal</keyword>
<feature type="signal peptide" evidence="1">
    <location>
        <begin position="1"/>
        <end position="18"/>
    </location>
</feature>
<comment type="caution">
    <text evidence="2">The sequence shown here is derived from an EMBL/GenBank/DDBJ whole genome shotgun (WGS) entry which is preliminary data.</text>
</comment>